<gene>
    <name evidence="1" type="ORF">N3K66_003729</name>
</gene>
<sequence>MGKIDFVLYESPVGYAFFQVVQQVDSLGLNNNEVQETVCDLSKFGKLIKLVNFSPFRGSKEALDNINEISEGQLPDYLKSVLEVNLPKSGKKSKVTIAVGEKVLAGSIKAAFPGTECETADNSIIARELSRGIRLHAQKLITDLQPGDIEQAARGLGHYYSRSKVKFDVKRNDQHIIQAIATLEHDDKSNNTFLMRIREWYGWHFPELSKIVPDNIPYAKLALEIGDKANLTDDRLHDIAAIIGEDGEKAQAIIDAAKVSMGTAISDEDHLAIKQLMGPVLEAVRNRNEVAAYLERTLNNIAPNLQMLIGTVVAARLISAAGSLINLAKMPASTLQILGAEKALFRALKTKSNTPKYGLIYHSSFIGRASQRDKGRISRYLANKCSIAARIDAFSEEPSIKFGEALKQQIEDRLEFYSTGKRPAKNADVMEGIMKSLGDAAEIVADGADLDEEMADAESDDDAVKKSKKSKKDKKDKKEKKEKKRKRESDAAELVNGDDTDKKKKKKKKSKSSSDE</sequence>
<evidence type="ECO:0000313" key="2">
    <source>
        <dbReference type="Proteomes" id="UP001163324"/>
    </source>
</evidence>
<reference evidence="1" key="1">
    <citation type="submission" date="2022-10" db="EMBL/GenBank/DDBJ databases">
        <title>Complete Genome of Trichothecium roseum strain YXFP-22015, a Plant Pathogen Isolated from Citrus.</title>
        <authorList>
            <person name="Wang Y."/>
            <person name="Zhu L."/>
        </authorList>
    </citation>
    <scope>NUCLEOTIDE SEQUENCE</scope>
    <source>
        <strain evidence="1">YXFP-22015</strain>
    </source>
</reference>
<comment type="caution">
    <text evidence="1">The sequence shown here is derived from an EMBL/GenBank/DDBJ whole genome shotgun (WGS) entry which is preliminary data.</text>
</comment>
<accession>A0ACC0V8W4</accession>
<proteinExistence type="predicted"/>
<dbReference type="Proteomes" id="UP001163324">
    <property type="component" value="Chromosome 3"/>
</dbReference>
<keyword evidence="2" id="KW-1185">Reference proteome</keyword>
<organism evidence="1 2">
    <name type="scientific">Trichothecium roseum</name>
    <dbReference type="NCBI Taxonomy" id="47278"/>
    <lineage>
        <taxon>Eukaryota</taxon>
        <taxon>Fungi</taxon>
        <taxon>Dikarya</taxon>
        <taxon>Ascomycota</taxon>
        <taxon>Pezizomycotina</taxon>
        <taxon>Sordariomycetes</taxon>
        <taxon>Hypocreomycetidae</taxon>
        <taxon>Hypocreales</taxon>
        <taxon>Hypocreales incertae sedis</taxon>
        <taxon>Trichothecium</taxon>
    </lineage>
</organism>
<protein>
    <submittedName>
        <fullName evidence="1">Uncharacterized protein</fullName>
    </submittedName>
</protein>
<evidence type="ECO:0000313" key="1">
    <source>
        <dbReference type="EMBL" id="KAI9901912.1"/>
    </source>
</evidence>
<name>A0ACC0V8W4_9HYPO</name>
<dbReference type="EMBL" id="CM047942">
    <property type="protein sequence ID" value="KAI9901912.1"/>
    <property type="molecule type" value="Genomic_DNA"/>
</dbReference>